<dbReference type="GO" id="GO:0008168">
    <property type="term" value="F:methyltransferase activity"/>
    <property type="evidence" value="ECO:0007669"/>
    <property type="project" value="UniProtKB-KW"/>
</dbReference>
<dbReference type="InterPro" id="IPR036413">
    <property type="entry name" value="YaeB-like_sf"/>
</dbReference>
<dbReference type="PROSITE" id="PS51668">
    <property type="entry name" value="TSAA_2"/>
    <property type="match status" value="1"/>
</dbReference>
<evidence type="ECO:0000259" key="3">
    <source>
        <dbReference type="PROSITE" id="PS51668"/>
    </source>
</evidence>
<keyword evidence="1" id="KW-0949">S-adenosyl-L-methionine</keyword>
<name>A0A162L652_9PROT</name>
<reference evidence="4 5" key="1">
    <citation type="submission" date="2015-12" db="EMBL/GenBank/DDBJ databases">
        <title>Genome sequence of Tistrella mobilis MCCC 1A02139.</title>
        <authorList>
            <person name="Lu L."/>
            <person name="Lai Q."/>
            <person name="Shao Z."/>
            <person name="Qian P."/>
        </authorList>
    </citation>
    <scope>NUCLEOTIDE SEQUENCE [LARGE SCALE GENOMIC DNA]</scope>
    <source>
        <strain evidence="4 5">MCCC 1A02139</strain>
    </source>
</reference>
<accession>A0A162L652</accession>
<proteinExistence type="inferred from homology"/>
<dbReference type="Proteomes" id="UP000075787">
    <property type="component" value="Unassembled WGS sequence"/>
</dbReference>
<dbReference type="GeneID" id="97242967"/>
<gene>
    <name evidence="4" type="ORF">AUP44_03790</name>
</gene>
<dbReference type="InterPro" id="IPR036414">
    <property type="entry name" value="YaeB_N_sf"/>
</dbReference>
<keyword evidence="4" id="KW-0489">Methyltransferase</keyword>
<dbReference type="OrthoDB" id="9804309at2"/>
<feature type="domain" description="TsaA-like" evidence="3">
    <location>
        <begin position="22"/>
        <end position="153"/>
    </location>
</feature>
<dbReference type="Pfam" id="PF01980">
    <property type="entry name" value="TrmO_N"/>
    <property type="match status" value="1"/>
</dbReference>
<dbReference type="InterPro" id="IPR023370">
    <property type="entry name" value="TrmO-like_N"/>
</dbReference>
<dbReference type="InterPro" id="IPR040372">
    <property type="entry name" value="YaeB-like"/>
</dbReference>
<dbReference type="SUPFAM" id="SSF118196">
    <property type="entry name" value="YaeB-like"/>
    <property type="match status" value="1"/>
</dbReference>
<dbReference type="AlphaFoldDB" id="A0A162L652"/>
<keyword evidence="4" id="KW-0808">Transferase</keyword>
<dbReference type="EMBL" id="LPZR01000113">
    <property type="protein sequence ID" value="KYO53477.1"/>
    <property type="molecule type" value="Genomic_DNA"/>
</dbReference>
<dbReference type="PANTHER" id="PTHR12818">
    <property type="entry name" value="TRNA (ADENINE(37)-N6)-METHYLTRANSFERASE"/>
    <property type="match status" value="1"/>
</dbReference>
<evidence type="ECO:0000313" key="5">
    <source>
        <dbReference type="Proteomes" id="UP000075787"/>
    </source>
</evidence>
<protein>
    <submittedName>
        <fullName evidence="4">tRNA-Thr(GGU) m(6)t(6)A37 methyltransferase TsaA</fullName>
    </submittedName>
</protein>
<evidence type="ECO:0000256" key="2">
    <source>
        <dbReference type="ARBA" id="ARBA00033753"/>
    </source>
</evidence>
<dbReference type="Gene3D" id="2.40.30.70">
    <property type="entry name" value="YaeB-like"/>
    <property type="match status" value="1"/>
</dbReference>
<evidence type="ECO:0000256" key="1">
    <source>
        <dbReference type="ARBA" id="ARBA00022691"/>
    </source>
</evidence>
<evidence type="ECO:0000313" key="4">
    <source>
        <dbReference type="EMBL" id="KYO53477.1"/>
    </source>
</evidence>
<comment type="caution">
    <text evidence="4">The sequence shown here is derived from an EMBL/GenBank/DDBJ whole genome shotgun (WGS) entry which is preliminary data.</text>
</comment>
<dbReference type="CDD" id="cd09281">
    <property type="entry name" value="UPF0066"/>
    <property type="match status" value="1"/>
</dbReference>
<comment type="similarity">
    <text evidence="2">Belongs to the tRNA methyltransferase O family.</text>
</comment>
<dbReference type="PANTHER" id="PTHR12818:SF0">
    <property type="entry name" value="TRNA (ADENINE(37)-N6)-METHYLTRANSFERASE"/>
    <property type="match status" value="1"/>
</dbReference>
<dbReference type="GO" id="GO:0032259">
    <property type="term" value="P:methylation"/>
    <property type="evidence" value="ECO:0007669"/>
    <property type="project" value="UniProtKB-KW"/>
</dbReference>
<dbReference type="RefSeq" id="WP_062763639.1">
    <property type="nucleotide sequence ID" value="NZ_CP121045.1"/>
</dbReference>
<sequence>MEIDLRPLEETVTAPAPDDAGLVFIGRIRTPWTGRGQCPRQGRAGEGPLCRVEIDPLWAPALAGLGDFARLELLYWLDRARRDLVVQNPGHSGATRGTFSIRSPNRPNPIGTAEVTLEGREGCTLLVRGLDCLDGTPLLDVKPARRQLAEIDETGTSGGPRHCVKG</sequence>
<organism evidence="4 5">
    <name type="scientific">Tistrella mobilis</name>
    <dbReference type="NCBI Taxonomy" id="171437"/>
    <lineage>
        <taxon>Bacteria</taxon>
        <taxon>Pseudomonadati</taxon>
        <taxon>Pseudomonadota</taxon>
        <taxon>Alphaproteobacteria</taxon>
        <taxon>Geminicoccales</taxon>
        <taxon>Geminicoccaceae</taxon>
        <taxon>Tistrella</taxon>
    </lineage>
</organism>